<dbReference type="Proteomes" id="UP000255389">
    <property type="component" value="Unassembled WGS sequence"/>
</dbReference>
<gene>
    <name evidence="1" type="ORF">NCTC1542_07051</name>
</gene>
<organism evidence="1 2">
    <name type="scientific">Mycolicibacterium fortuitum</name>
    <name type="common">Mycobacterium fortuitum</name>
    <dbReference type="NCBI Taxonomy" id="1766"/>
    <lineage>
        <taxon>Bacteria</taxon>
        <taxon>Bacillati</taxon>
        <taxon>Actinomycetota</taxon>
        <taxon>Actinomycetes</taxon>
        <taxon>Mycobacteriales</taxon>
        <taxon>Mycobacteriaceae</taxon>
        <taxon>Mycolicibacterium</taxon>
    </lineage>
</organism>
<sequence>MNNEREYELEVISPYRKKLLPGDLFAMKFDEDFYMHGRIINTEAFWTPSGRDAGLANLIYIYDRIATHLEDYDVAELDPSRLLVSPIMTNRLGWSRGYFFVVTNLPLKPEELLAKHVFRKKANRDWYFDDAGNEVEAWDGPSACTALPLIVQFSCLSSTPWA</sequence>
<protein>
    <submittedName>
        <fullName evidence="1">Uncharacterized protein</fullName>
    </submittedName>
</protein>
<dbReference type="AlphaFoldDB" id="A0A378WEN2"/>
<evidence type="ECO:0000313" key="2">
    <source>
        <dbReference type="Proteomes" id="UP000255389"/>
    </source>
</evidence>
<evidence type="ECO:0000313" key="1">
    <source>
        <dbReference type="EMBL" id="SUA31696.1"/>
    </source>
</evidence>
<name>A0A378WEN2_MYCFO</name>
<accession>A0A378WEN2</accession>
<dbReference type="Pfam" id="PF15428">
    <property type="entry name" value="Imm26"/>
    <property type="match status" value="1"/>
</dbReference>
<dbReference type="EMBL" id="UGQY01000006">
    <property type="protein sequence ID" value="SUA31696.1"/>
    <property type="molecule type" value="Genomic_DNA"/>
</dbReference>
<proteinExistence type="predicted"/>
<dbReference type="InterPro" id="IPR029278">
    <property type="entry name" value="Imm26"/>
</dbReference>
<reference evidence="1 2" key="1">
    <citation type="submission" date="2018-06" db="EMBL/GenBank/DDBJ databases">
        <authorList>
            <consortium name="Pathogen Informatics"/>
            <person name="Doyle S."/>
        </authorList>
    </citation>
    <scope>NUCLEOTIDE SEQUENCE [LARGE SCALE GENOMIC DNA]</scope>
    <source>
        <strain evidence="1 2">NCTC1542</strain>
    </source>
</reference>